<dbReference type="NCBIfam" id="TIGR01498">
    <property type="entry name" value="folK"/>
    <property type="match status" value="1"/>
</dbReference>
<feature type="domain" description="7,8-dihydro-6-hydroxymethylpterin-pyrophosphokinase" evidence="13">
    <location>
        <begin position="7"/>
        <end position="137"/>
    </location>
</feature>
<accession>A0A401FT83</accession>
<comment type="function">
    <text evidence="10">Catalyzes the transfer of pyrophosphate from adenosine triphosphate (ATP) to 6-hydroxymethyl-7,8-dihydropterin, an enzymatic step in folate biosynthesis pathway.</text>
</comment>
<evidence type="ECO:0000256" key="12">
    <source>
        <dbReference type="ARBA" id="ARBA00033413"/>
    </source>
</evidence>
<dbReference type="Gene3D" id="3.30.70.560">
    <property type="entry name" value="7,8-Dihydro-6-hydroxymethylpterin-pyrophosphokinase HPPK"/>
    <property type="match status" value="1"/>
</dbReference>
<gene>
    <name evidence="14" type="ORF">DENIS_1120</name>
</gene>
<protein>
    <recommendedName>
        <fullName evidence="4">2-amino-4-hydroxy-6-hydroxymethyldihydropteridine pyrophosphokinase</fullName>
        <ecNumber evidence="3">2.7.6.3</ecNumber>
    </recommendedName>
    <alternativeName>
        <fullName evidence="11">6-hydroxymethyl-7,8-dihydropterin pyrophosphokinase</fullName>
    </alternativeName>
    <alternativeName>
        <fullName evidence="12">7,8-dihydro-6-hydroxymethylpterin-pyrophosphokinase</fullName>
    </alternativeName>
</protein>
<evidence type="ECO:0000256" key="4">
    <source>
        <dbReference type="ARBA" id="ARBA00016218"/>
    </source>
</evidence>
<evidence type="ECO:0000256" key="1">
    <source>
        <dbReference type="ARBA" id="ARBA00005051"/>
    </source>
</evidence>
<keyword evidence="7 14" id="KW-0418">Kinase</keyword>
<keyword evidence="9" id="KW-0289">Folate biosynthesis</keyword>
<evidence type="ECO:0000256" key="10">
    <source>
        <dbReference type="ARBA" id="ARBA00029409"/>
    </source>
</evidence>
<organism evidence="14 15">
    <name type="scientific">Desulfonema ishimotonii</name>
    <dbReference type="NCBI Taxonomy" id="45657"/>
    <lineage>
        <taxon>Bacteria</taxon>
        <taxon>Pseudomonadati</taxon>
        <taxon>Thermodesulfobacteriota</taxon>
        <taxon>Desulfobacteria</taxon>
        <taxon>Desulfobacterales</taxon>
        <taxon>Desulfococcaceae</taxon>
        <taxon>Desulfonema</taxon>
    </lineage>
</organism>
<comment type="pathway">
    <text evidence="1">Cofactor biosynthesis; tetrahydrofolate biosynthesis; 2-amino-4-hydroxy-6-hydroxymethyl-7,8-dihydropteridine diphosphate from 7,8-dihydroneopterin triphosphate: step 4/4.</text>
</comment>
<comment type="caution">
    <text evidence="14">The sequence shown here is derived from an EMBL/GenBank/DDBJ whole genome shotgun (WGS) entry which is preliminary data.</text>
</comment>
<dbReference type="GO" id="GO:0003848">
    <property type="term" value="F:2-amino-4-hydroxy-6-hydroxymethyldihydropteridine diphosphokinase activity"/>
    <property type="evidence" value="ECO:0007669"/>
    <property type="project" value="UniProtKB-EC"/>
</dbReference>
<evidence type="ECO:0000256" key="8">
    <source>
        <dbReference type="ARBA" id="ARBA00022840"/>
    </source>
</evidence>
<evidence type="ECO:0000256" key="5">
    <source>
        <dbReference type="ARBA" id="ARBA00022679"/>
    </source>
</evidence>
<dbReference type="InterPro" id="IPR035907">
    <property type="entry name" value="Hppk_sf"/>
</dbReference>
<dbReference type="UniPathway" id="UPA00077">
    <property type="reaction ID" value="UER00155"/>
</dbReference>
<dbReference type="InterPro" id="IPR000550">
    <property type="entry name" value="Hppk"/>
</dbReference>
<comment type="similarity">
    <text evidence="2">Belongs to the HPPK family.</text>
</comment>
<evidence type="ECO:0000259" key="13">
    <source>
        <dbReference type="Pfam" id="PF01288"/>
    </source>
</evidence>
<evidence type="ECO:0000256" key="11">
    <source>
        <dbReference type="ARBA" id="ARBA00029766"/>
    </source>
</evidence>
<proteinExistence type="inferred from homology"/>
<dbReference type="SUPFAM" id="SSF55083">
    <property type="entry name" value="6-hydroxymethyl-7,8-dihydropterin pyrophosphokinase, HPPK"/>
    <property type="match status" value="1"/>
</dbReference>
<keyword evidence="5" id="KW-0808">Transferase</keyword>
<keyword evidence="8" id="KW-0067">ATP-binding</keyword>
<dbReference type="GO" id="GO:0046654">
    <property type="term" value="P:tetrahydrofolate biosynthetic process"/>
    <property type="evidence" value="ECO:0007669"/>
    <property type="project" value="UniProtKB-UniPathway"/>
</dbReference>
<sequence>MNAHIAYVSIGSNMGDALENCRTGILALEESGASVITGRSHFYKTEPVDYTDQDWFVNAAVRMETRLRPAGLLTELNAIERRFGRDRKSSIRFGPRPLDMDIIFYDDLILNTSDLILPHPRMDKRRFVLQPICDIDPTCVHPVFKRNMQYLLAHLDDEGQGMTLCE</sequence>
<dbReference type="Pfam" id="PF01288">
    <property type="entry name" value="HPPK"/>
    <property type="match status" value="1"/>
</dbReference>
<evidence type="ECO:0000256" key="7">
    <source>
        <dbReference type="ARBA" id="ARBA00022777"/>
    </source>
</evidence>
<evidence type="ECO:0000256" key="3">
    <source>
        <dbReference type="ARBA" id="ARBA00013253"/>
    </source>
</evidence>
<evidence type="ECO:0000313" key="15">
    <source>
        <dbReference type="Proteomes" id="UP000288096"/>
    </source>
</evidence>
<dbReference type="AlphaFoldDB" id="A0A401FT83"/>
<dbReference type="CDD" id="cd00483">
    <property type="entry name" value="HPPK"/>
    <property type="match status" value="1"/>
</dbReference>
<keyword evidence="15" id="KW-1185">Reference proteome</keyword>
<dbReference type="GO" id="GO:0016301">
    <property type="term" value="F:kinase activity"/>
    <property type="evidence" value="ECO:0007669"/>
    <property type="project" value="UniProtKB-KW"/>
</dbReference>
<evidence type="ECO:0000313" key="14">
    <source>
        <dbReference type="EMBL" id="GBC60175.1"/>
    </source>
</evidence>
<name>A0A401FT83_9BACT</name>
<dbReference type="EC" id="2.7.6.3" evidence="3"/>
<reference evidence="15" key="1">
    <citation type="submission" date="2017-11" db="EMBL/GenBank/DDBJ databases">
        <authorList>
            <person name="Watanabe M."/>
            <person name="Kojima H."/>
        </authorList>
    </citation>
    <scope>NUCLEOTIDE SEQUENCE [LARGE SCALE GENOMIC DNA]</scope>
    <source>
        <strain evidence="15">Tokyo 01</strain>
    </source>
</reference>
<dbReference type="GO" id="GO:0046656">
    <property type="term" value="P:folic acid biosynthetic process"/>
    <property type="evidence" value="ECO:0007669"/>
    <property type="project" value="UniProtKB-KW"/>
</dbReference>
<keyword evidence="6" id="KW-0547">Nucleotide-binding</keyword>
<dbReference type="GO" id="GO:0005524">
    <property type="term" value="F:ATP binding"/>
    <property type="evidence" value="ECO:0007669"/>
    <property type="project" value="UniProtKB-KW"/>
</dbReference>
<reference evidence="15" key="2">
    <citation type="submission" date="2019-01" db="EMBL/GenBank/DDBJ databases">
        <title>Genome sequence of Desulfonema ishimotonii strain Tokyo 01.</title>
        <authorList>
            <person name="Fukui M."/>
        </authorList>
    </citation>
    <scope>NUCLEOTIDE SEQUENCE [LARGE SCALE GENOMIC DNA]</scope>
    <source>
        <strain evidence="15">Tokyo 01</strain>
    </source>
</reference>
<evidence type="ECO:0000256" key="6">
    <source>
        <dbReference type="ARBA" id="ARBA00022741"/>
    </source>
</evidence>
<dbReference type="PANTHER" id="PTHR43071">
    <property type="entry name" value="2-AMINO-4-HYDROXY-6-HYDROXYMETHYLDIHYDROPTERIDINE PYROPHOSPHOKINASE"/>
    <property type="match status" value="1"/>
</dbReference>
<evidence type="ECO:0000256" key="2">
    <source>
        <dbReference type="ARBA" id="ARBA00005810"/>
    </source>
</evidence>
<evidence type="ECO:0000256" key="9">
    <source>
        <dbReference type="ARBA" id="ARBA00022909"/>
    </source>
</evidence>
<dbReference type="PANTHER" id="PTHR43071:SF1">
    <property type="entry name" value="2-AMINO-4-HYDROXY-6-HYDROXYMETHYLDIHYDROPTERIDINE PYROPHOSPHOKINASE"/>
    <property type="match status" value="1"/>
</dbReference>
<dbReference type="EMBL" id="BEXT01000001">
    <property type="protein sequence ID" value="GBC60175.1"/>
    <property type="molecule type" value="Genomic_DNA"/>
</dbReference>
<dbReference type="Proteomes" id="UP000288096">
    <property type="component" value="Unassembled WGS sequence"/>
</dbReference>